<accession>A0AC55CMT5</accession>
<dbReference type="Proteomes" id="UP000694863">
    <property type="component" value="Unplaced"/>
</dbReference>
<gene>
    <name evidence="2" type="primary">LOC115873993</name>
</gene>
<evidence type="ECO:0000313" key="1">
    <source>
        <dbReference type="Proteomes" id="UP000694863"/>
    </source>
</evidence>
<dbReference type="RefSeq" id="XP_045141512.1">
    <property type="nucleotide sequence ID" value="XM_045285577.1"/>
</dbReference>
<protein>
    <submittedName>
        <fullName evidence="2">Thymosin beta-10-like</fullName>
    </submittedName>
</protein>
<organism evidence="1 2">
    <name type="scientific">Echinops telfairi</name>
    <name type="common">Lesser hedgehog tenrec</name>
    <dbReference type="NCBI Taxonomy" id="9371"/>
    <lineage>
        <taxon>Eukaryota</taxon>
        <taxon>Metazoa</taxon>
        <taxon>Chordata</taxon>
        <taxon>Craniata</taxon>
        <taxon>Vertebrata</taxon>
        <taxon>Euteleostomi</taxon>
        <taxon>Mammalia</taxon>
        <taxon>Eutheria</taxon>
        <taxon>Afrotheria</taxon>
        <taxon>Tenrecidae</taxon>
        <taxon>Tenrecinae</taxon>
        <taxon>Echinops</taxon>
    </lineage>
</organism>
<sequence length="67" mass="7535">MVPCYKDSQAKAELGENYAIEVEEIADKPDKGEIASFNKVKLKKTETQENTLSTKEIIEQETQSDIS</sequence>
<proteinExistence type="predicted"/>
<name>A0AC55CMT5_ECHTE</name>
<reference evidence="2" key="1">
    <citation type="submission" date="2025-08" db="UniProtKB">
        <authorList>
            <consortium name="RefSeq"/>
        </authorList>
    </citation>
    <scope>IDENTIFICATION</scope>
</reference>
<keyword evidence="1" id="KW-1185">Reference proteome</keyword>
<evidence type="ECO:0000313" key="2">
    <source>
        <dbReference type="RefSeq" id="XP_045141512.1"/>
    </source>
</evidence>